<dbReference type="AlphaFoldDB" id="Q978L8"/>
<dbReference type="OrthoDB" id="56446at2157"/>
<dbReference type="RefSeq" id="WP_010917629.1">
    <property type="nucleotide sequence ID" value="NC_002689.2"/>
</dbReference>
<protein>
    <submittedName>
        <fullName evidence="1">TVG1442264 protein</fullName>
    </submittedName>
</protein>
<keyword evidence="2" id="KW-1185">Reference proteome</keyword>
<dbReference type="eggNOG" id="arCOG05345">
    <property type="taxonomic scope" value="Archaea"/>
</dbReference>
<accession>Q978L8</accession>
<dbReference type="Proteomes" id="UP000001017">
    <property type="component" value="Chromosome"/>
</dbReference>
<dbReference type="HOGENOM" id="CLU_170818_0_0_2"/>
<dbReference type="GeneID" id="1442087"/>
<reference evidence="1 2" key="2">
    <citation type="journal article" date="2000" name="Proc. Natl. Acad. Sci. U.S.A.">
        <title>Archaeal adaptation to higher temperatures revealed by genomic sequence of Thermoplasma volcanium.</title>
        <authorList>
            <person name="Kawashima T."/>
            <person name="Amano N."/>
            <person name="Koike H."/>
            <person name="Makino S."/>
            <person name="Higuchi S."/>
            <person name="Kawashima-Ohya Y."/>
            <person name="Watanabe K."/>
            <person name="Yamazaki M."/>
            <person name="Kanehori K."/>
            <person name="Kawamoto T."/>
            <person name="Nunoshiba T."/>
            <person name="Yamamoto Y."/>
            <person name="Aramaki H."/>
            <person name="Makino K."/>
            <person name="Suzuki M."/>
        </authorList>
    </citation>
    <scope>NUCLEOTIDE SEQUENCE [LARGE SCALE GENOMIC DNA]</scope>
    <source>
        <strain evidence="2">ATCC 51530 / DSM 4299 / JCM 9571 / NBRC 15438 / GSS1</strain>
    </source>
</reference>
<organism evidence="1 2">
    <name type="scientific">Thermoplasma volcanium (strain ATCC 51530 / DSM 4299 / JCM 9571 / NBRC 15438 / GSS1)</name>
    <dbReference type="NCBI Taxonomy" id="273116"/>
    <lineage>
        <taxon>Archaea</taxon>
        <taxon>Methanobacteriati</taxon>
        <taxon>Thermoplasmatota</taxon>
        <taxon>Thermoplasmata</taxon>
        <taxon>Thermoplasmatales</taxon>
        <taxon>Thermoplasmataceae</taxon>
        <taxon>Thermoplasma</taxon>
    </lineage>
</organism>
<reference evidence="1 2" key="1">
    <citation type="journal article" date="1999" name="Proc. Jpn. Acad.">
        <title>Determination of the complete genomic DNA sequence of Thermoplasma volvanium GSS1.</title>
        <authorList>
            <person name="Kawashima T."/>
            <person name="Yamamoto Y."/>
            <person name="Aramaki H."/>
            <person name="Nunoshiba T."/>
            <person name="Kawamoto T."/>
            <person name="Watanabe K."/>
            <person name="Yamazaki M."/>
            <person name="Kanehori K."/>
            <person name="Amano N."/>
            <person name="Ohya Y."/>
            <person name="Makino K."/>
            <person name="Suzuki M."/>
        </authorList>
    </citation>
    <scope>NUCLEOTIDE SEQUENCE [LARGE SCALE GENOMIC DNA]</scope>
    <source>
        <strain evidence="2">ATCC 51530 / DSM 4299 / JCM 9571 / NBRC 15438 / GSS1</strain>
    </source>
</reference>
<name>Q978L8_THEVO</name>
<dbReference type="EMBL" id="BA000011">
    <property type="protein sequence ID" value="BAB60539.1"/>
    <property type="molecule type" value="Genomic_DNA"/>
</dbReference>
<dbReference type="PaxDb" id="273116-14325636"/>
<gene>
    <name evidence="1" type="ORF">TVG1442264</name>
</gene>
<proteinExistence type="predicted"/>
<sequence>MDDDLEKYFKEFMKIMPTEDLYFEAVRDIVKDLIKEYIKKKMNEDETIRKDLARVIEEFMDARIKEYDAVASMAKIVAKIGLVSAPDDVKEQVYNDFITMFQKEIEGIIKKTL</sequence>
<evidence type="ECO:0000313" key="2">
    <source>
        <dbReference type="Proteomes" id="UP000001017"/>
    </source>
</evidence>
<evidence type="ECO:0000313" key="1">
    <source>
        <dbReference type="EMBL" id="BAB60539.1"/>
    </source>
</evidence>
<dbReference type="KEGG" id="tvo:TVG1442264"/>